<evidence type="ECO:0000313" key="2">
    <source>
        <dbReference type="EMBL" id="MBB6143625.1"/>
    </source>
</evidence>
<dbReference type="Pfam" id="PF06996">
    <property type="entry name" value="T6SS_TssG"/>
    <property type="match status" value="1"/>
</dbReference>
<dbReference type="PANTHER" id="PTHR35564:SF4">
    <property type="entry name" value="CYTOPLASMIC PROTEIN"/>
    <property type="match status" value="1"/>
</dbReference>
<dbReference type="NCBIfam" id="TIGR03347">
    <property type="entry name" value="VI_chp_1"/>
    <property type="match status" value="1"/>
</dbReference>
<accession>A0A841JT13</accession>
<dbReference type="InterPro" id="IPR010732">
    <property type="entry name" value="T6SS_TssG-like"/>
</dbReference>
<reference evidence="2 3" key="1">
    <citation type="submission" date="2020-08" db="EMBL/GenBank/DDBJ databases">
        <title>Genomic Encyclopedia of Type Strains, Phase IV (KMG-IV): sequencing the most valuable type-strain genomes for metagenomic binning, comparative biology and taxonomic classification.</title>
        <authorList>
            <person name="Goeker M."/>
        </authorList>
    </citation>
    <scope>NUCLEOTIDE SEQUENCE [LARGE SCALE GENOMIC DNA]</scope>
    <source>
        <strain evidence="2 3">DSM 103733</strain>
    </source>
</reference>
<evidence type="ECO:0000313" key="3">
    <source>
        <dbReference type="Proteomes" id="UP000538666"/>
    </source>
</evidence>
<comment type="caution">
    <text evidence="2">The sequence shown here is derived from an EMBL/GenBank/DDBJ whole genome shotgun (WGS) entry which is preliminary data.</text>
</comment>
<feature type="region of interest" description="Disordered" evidence="1">
    <location>
        <begin position="1"/>
        <end position="30"/>
    </location>
</feature>
<protein>
    <submittedName>
        <fullName evidence="2">Type VI secretion system protein ImpH</fullName>
    </submittedName>
</protein>
<gene>
    <name evidence="2" type="ORF">HNQ77_001574</name>
</gene>
<dbReference type="EMBL" id="JACHEK010000003">
    <property type="protein sequence ID" value="MBB6143625.1"/>
    <property type="molecule type" value="Genomic_DNA"/>
</dbReference>
<dbReference type="OrthoDB" id="1523296at2"/>
<proteinExistence type="predicted"/>
<dbReference type="Proteomes" id="UP000538666">
    <property type="component" value="Unassembled WGS sequence"/>
</dbReference>
<dbReference type="RefSeq" id="WP_050058766.1">
    <property type="nucleotide sequence ID" value="NZ_JACHEK010000003.1"/>
</dbReference>
<dbReference type="PANTHER" id="PTHR35564">
    <property type="match status" value="1"/>
</dbReference>
<evidence type="ECO:0000256" key="1">
    <source>
        <dbReference type="SAM" id="MobiDB-lite"/>
    </source>
</evidence>
<sequence length="379" mass="41958">MSPDELSAGELNTGETALAEQPLPSNGDLRWGSGASTLDRLFADGGRFSFYQAVRALSLLHNGAAPASHGSVPVRFRSRMSFDFPGDDIERIAPPSHDEALPQMLVNFLGLAGAHGPLPVVFTEQLLRPRNSALRDFLDIFNHRLVLLLYRVHEMHHPELTAGSPDEGLAADHLYSFFGLGRDPGSAARYRLWVPDRALLHYSGILAHRPHSASGLQRVLADYFHVDVAIEEFVGAWLDLSEDQWTRIGASQGRNHGLGQETVLGKRVWDQHARIIIQLGPLDLDSFERFLPGRVAYKPLQSLTRFYLGDEVDFSFRLVLRADEVPSVAPYDIRDAASPVRQIELGRLSWLESGRLESGRTNGARTAMNNGVVMIDGDL</sequence>
<organism evidence="2 3">
    <name type="scientific">Silvibacterium bohemicum</name>
    <dbReference type="NCBI Taxonomy" id="1577686"/>
    <lineage>
        <taxon>Bacteria</taxon>
        <taxon>Pseudomonadati</taxon>
        <taxon>Acidobacteriota</taxon>
        <taxon>Terriglobia</taxon>
        <taxon>Terriglobales</taxon>
        <taxon>Acidobacteriaceae</taxon>
        <taxon>Silvibacterium</taxon>
    </lineage>
</organism>
<name>A0A841JT13_9BACT</name>
<keyword evidence="3" id="KW-1185">Reference proteome</keyword>
<dbReference type="AlphaFoldDB" id="A0A841JT13"/>